<keyword evidence="3 10" id="KW-0808">Transferase</keyword>
<evidence type="ECO:0000256" key="3">
    <source>
        <dbReference type="ARBA" id="ARBA00022679"/>
    </source>
</evidence>
<evidence type="ECO:0000256" key="8">
    <source>
        <dbReference type="ARBA" id="ARBA00051245"/>
    </source>
</evidence>
<organism evidence="10 11">
    <name type="scientific">Dorea longicatena</name>
    <dbReference type="NCBI Taxonomy" id="88431"/>
    <lineage>
        <taxon>Bacteria</taxon>
        <taxon>Bacillati</taxon>
        <taxon>Bacillota</taxon>
        <taxon>Clostridia</taxon>
        <taxon>Lachnospirales</taxon>
        <taxon>Lachnospiraceae</taxon>
        <taxon>Dorea</taxon>
    </lineage>
</organism>
<dbReference type="InterPro" id="IPR025669">
    <property type="entry name" value="AAA_dom"/>
</dbReference>
<dbReference type="InterPro" id="IPR005702">
    <property type="entry name" value="Wzc-like_C"/>
</dbReference>
<evidence type="ECO:0000256" key="4">
    <source>
        <dbReference type="ARBA" id="ARBA00022741"/>
    </source>
</evidence>
<dbReference type="GO" id="GO:0005886">
    <property type="term" value="C:plasma membrane"/>
    <property type="evidence" value="ECO:0007669"/>
    <property type="project" value="TreeGrafter"/>
</dbReference>
<feature type="domain" description="AAA" evidence="9">
    <location>
        <begin position="48"/>
        <end position="166"/>
    </location>
</feature>
<evidence type="ECO:0000256" key="7">
    <source>
        <dbReference type="ARBA" id="ARBA00023137"/>
    </source>
</evidence>
<dbReference type="Proteomes" id="UP000398619">
    <property type="component" value="Unassembled WGS sequence"/>
</dbReference>
<dbReference type="Gene3D" id="3.40.50.300">
    <property type="entry name" value="P-loop containing nucleotide triphosphate hydrolases"/>
    <property type="match status" value="1"/>
</dbReference>
<sequence>MEDMADIVLKKVIKDYRSSEAYKTLRTNIEFSGADKKVIVFTSCIPNEGKSTVTMGLAEALAEGEKRVLFIDADLRKSVLVGRYKVTGKIKGLTHFLSGQSDAKDVILKTQDSNLHMIFAGAIPPNPAELLNSRRFQALLASARKSYDYVIIDAPPLGSVIDAAVIAKYCDASVLVVASKMVGHKFAKDVKEQLEKADCPILGVVLNKVSVSNSRYYGKYYGKYTGYYGEYKY</sequence>
<keyword evidence="7" id="KW-0829">Tyrosine-protein kinase</keyword>
<proteinExistence type="inferred from homology"/>
<evidence type="ECO:0000256" key="5">
    <source>
        <dbReference type="ARBA" id="ARBA00022777"/>
    </source>
</evidence>
<evidence type="ECO:0000256" key="2">
    <source>
        <dbReference type="ARBA" id="ARBA00011903"/>
    </source>
</evidence>
<keyword evidence="6" id="KW-0067">ATP-binding</keyword>
<dbReference type="GO" id="GO:0005524">
    <property type="term" value="F:ATP binding"/>
    <property type="evidence" value="ECO:0007669"/>
    <property type="project" value="UniProtKB-KW"/>
</dbReference>
<dbReference type="GO" id="GO:0004715">
    <property type="term" value="F:non-membrane spanning protein tyrosine kinase activity"/>
    <property type="evidence" value="ECO:0007669"/>
    <property type="project" value="UniProtKB-EC"/>
</dbReference>
<dbReference type="Pfam" id="PF13614">
    <property type="entry name" value="AAA_31"/>
    <property type="match status" value="1"/>
</dbReference>
<dbReference type="EC" id="2.7.10.2" evidence="2"/>
<evidence type="ECO:0000256" key="1">
    <source>
        <dbReference type="ARBA" id="ARBA00007316"/>
    </source>
</evidence>
<dbReference type="InterPro" id="IPR027417">
    <property type="entry name" value="P-loop_NTPase"/>
</dbReference>
<keyword evidence="5 10" id="KW-0418">Kinase</keyword>
<name>A0A564UVI9_9FIRM</name>
<dbReference type="NCBIfam" id="TIGR01007">
    <property type="entry name" value="eps_fam"/>
    <property type="match status" value="1"/>
</dbReference>
<reference evidence="10 11" key="1">
    <citation type="submission" date="2019-07" db="EMBL/GenBank/DDBJ databases">
        <authorList>
            <person name="Hibberd C M."/>
            <person name="Gehrig L. J."/>
            <person name="Chang H.-W."/>
            <person name="Venkatesh S."/>
        </authorList>
    </citation>
    <scope>NUCLEOTIDE SEQUENCE [LARGE SCALE GENOMIC DNA]</scope>
    <source>
        <strain evidence="10">Dorea_longicatena_SSTS_Bg7063</strain>
    </source>
</reference>
<dbReference type="InterPro" id="IPR050445">
    <property type="entry name" value="Bact_polysacc_biosynth/exp"/>
</dbReference>
<protein>
    <recommendedName>
        <fullName evidence="2">non-specific protein-tyrosine kinase</fullName>
        <ecNumber evidence="2">2.7.10.2</ecNumber>
    </recommendedName>
</protein>
<comment type="catalytic activity">
    <reaction evidence="8">
        <text>L-tyrosyl-[protein] + ATP = O-phospho-L-tyrosyl-[protein] + ADP + H(+)</text>
        <dbReference type="Rhea" id="RHEA:10596"/>
        <dbReference type="Rhea" id="RHEA-COMP:10136"/>
        <dbReference type="Rhea" id="RHEA-COMP:20101"/>
        <dbReference type="ChEBI" id="CHEBI:15378"/>
        <dbReference type="ChEBI" id="CHEBI:30616"/>
        <dbReference type="ChEBI" id="CHEBI:46858"/>
        <dbReference type="ChEBI" id="CHEBI:61978"/>
        <dbReference type="ChEBI" id="CHEBI:456216"/>
        <dbReference type="EC" id="2.7.10.2"/>
    </reaction>
</comment>
<dbReference type="PANTHER" id="PTHR32309:SF13">
    <property type="entry name" value="FERRIC ENTEROBACTIN TRANSPORT PROTEIN FEPE"/>
    <property type="match status" value="1"/>
</dbReference>
<keyword evidence="4" id="KW-0547">Nucleotide-binding</keyword>
<evidence type="ECO:0000313" key="10">
    <source>
        <dbReference type="EMBL" id="VUX23623.1"/>
    </source>
</evidence>
<evidence type="ECO:0000313" key="11">
    <source>
        <dbReference type="Proteomes" id="UP000398619"/>
    </source>
</evidence>
<evidence type="ECO:0000259" key="9">
    <source>
        <dbReference type="Pfam" id="PF13614"/>
    </source>
</evidence>
<comment type="similarity">
    <text evidence="1">Belongs to the CpsD/CapB family.</text>
</comment>
<accession>A0A564UVI9</accession>
<evidence type="ECO:0000256" key="6">
    <source>
        <dbReference type="ARBA" id="ARBA00022840"/>
    </source>
</evidence>
<gene>
    <name evidence="10" type="primary">cpsD_2</name>
    <name evidence="10" type="ORF">DLSSTS7063_03245</name>
</gene>
<dbReference type="SUPFAM" id="SSF52540">
    <property type="entry name" value="P-loop containing nucleoside triphosphate hydrolases"/>
    <property type="match status" value="1"/>
</dbReference>
<dbReference type="PANTHER" id="PTHR32309">
    <property type="entry name" value="TYROSINE-PROTEIN KINASE"/>
    <property type="match status" value="1"/>
</dbReference>
<dbReference type="CDD" id="cd05387">
    <property type="entry name" value="BY-kinase"/>
    <property type="match status" value="1"/>
</dbReference>
<dbReference type="AlphaFoldDB" id="A0A564UVI9"/>
<dbReference type="EMBL" id="CABHNM010000079">
    <property type="protein sequence ID" value="VUX23623.1"/>
    <property type="molecule type" value="Genomic_DNA"/>
</dbReference>